<evidence type="ECO:0008006" key="6">
    <source>
        <dbReference type="Google" id="ProtNLM"/>
    </source>
</evidence>
<gene>
    <name evidence="4" type="ORF">GCM10007049_04610</name>
</gene>
<accession>A0A918PNC0</accession>
<keyword evidence="5" id="KW-1185">Reference proteome</keyword>
<dbReference type="RefSeq" id="WP_018474292.1">
    <property type="nucleotide sequence ID" value="NZ_BMWX01000001.1"/>
</dbReference>
<dbReference type="InterPro" id="IPR025875">
    <property type="entry name" value="Leu-rich_rpt_4"/>
</dbReference>
<dbReference type="InterPro" id="IPR032675">
    <property type="entry name" value="LRR_dom_sf"/>
</dbReference>
<reference evidence="4" key="2">
    <citation type="submission" date="2020-09" db="EMBL/GenBank/DDBJ databases">
        <authorList>
            <person name="Sun Q."/>
            <person name="Kim S."/>
        </authorList>
    </citation>
    <scope>NUCLEOTIDE SEQUENCE</scope>
    <source>
        <strain evidence="4">KCTC 12368</strain>
    </source>
</reference>
<dbReference type="EMBL" id="BMWX01000001">
    <property type="protein sequence ID" value="GGZ15550.1"/>
    <property type="molecule type" value="Genomic_DNA"/>
</dbReference>
<proteinExistence type="predicted"/>
<protein>
    <recommendedName>
        <fullName evidence="6">Leucine-rich repeat (LRR) protein</fullName>
    </recommendedName>
</protein>
<reference evidence="4" key="1">
    <citation type="journal article" date="2014" name="Int. J. Syst. Evol. Microbiol.">
        <title>Complete genome sequence of Corynebacterium casei LMG S-19264T (=DSM 44701T), isolated from a smear-ripened cheese.</title>
        <authorList>
            <consortium name="US DOE Joint Genome Institute (JGI-PGF)"/>
            <person name="Walter F."/>
            <person name="Albersmeier A."/>
            <person name="Kalinowski J."/>
            <person name="Ruckert C."/>
        </authorList>
    </citation>
    <scope>NUCLEOTIDE SEQUENCE</scope>
    <source>
        <strain evidence="4">KCTC 12368</strain>
    </source>
</reference>
<dbReference type="AlphaFoldDB" id="A0A918PNC0"/>
<evidence type="ECO:0000256" key="2">
    <source>
        <dbReference type="ARBA" id="ARBA00022737"/>
    </source>
</evidence>
<keyword evidence="2" id="KW-0677">Repeat</keyword>
<evidence type="ECO:0000256" key="1">
    <source>
        <dbReference type="ARBA" id="ARBA00022614"/>
    </source>
</evidence>
<dbReference type="PANTHER" id="PTHR46652:SF3">
    <property type="entry name" value="LEUCINE-RICH REPEAT-CONTAINING PROTEIN 9"/>
    <property type="match status" value="1"/>
</dbReference>
<dbReference type="SMART" id="SM00365">
    <property type="entry name" value="LRR_SD22"/>
    <property type="match status" value="6"/>
</dbReference>
<feature type="signal peptide" evidence="3">
    <location>
        <begin position="1"/>
        <end position="22"/>
    </location>
</feature>
<comment type="caution">
    <text evidence="4">The sequence shown here is derived from an EMBL/GenBank/DDBJ whole genome shotgun (WGS) entry which is preliminary data.</text>
</comment>
<keyword evidence="1" id="KW-0433">Leucine-rich repeat</keyword>
<evidence type="ECO:0000313" key="5">
    <source>
        <dbReference type="Proteomes" id="UP000619457"/>
    </source>
</evidence>
<sequence>MIRNSLFIVFVLLVGLPLAVSAQDMGGYSKQEIKDFSQKVEDQIQFLEYFLNTVGSESTPARDKDVIITESYKKIFRDGKVQVEDDLILDRQVITNKDVPAYLKDVEFFFKDAQFKFKVRDVKPFLRDNGELSFLVSMDRTLSATGLKGEKIDNTKPRFVEVNLNGKSSELKIASIYTTKLSRDKELAEWWENLSLEWETYFRTEFSLMEDSITIDHLNLISGLDSLDLSGNELIQDLSPLEALRDIKFIDLSNTMIQDLGPISNVTFLTYLDVSNTPTADIQFIKYSESLEYLDISNTLISNIDDLNRLPKLKVLKAVNTPLMSFGVFNSFQNLEELNLERSGLNNIETIQDLSQLKKLEIQGNYLINFDKLAQLTSLEEINVSRTNITDLSPLKELEKLKVIRINETAINSLSPLDQKTGLATIYADRTEVTEDHADDYARKNRRVLLIHNVENLQAWWTSLPEGWEKVLRTYIPEAGAGMPSVEQVGRIVSMDSLDLSNSDIINLRPVIKFKKLIALNIDQTKVHETSPIRDLKTLKMVSANGTPIAGLEDFSGIGGLEYLSLNKTLVKSIAPLKSLKSLDYLNVDGTEVAKWEVQALLQQVPEATVIFRSSALKSWWEQLDGDWQTIFVEQYDIDTNPSTEELHQITSKRKLAIEKKSIRDLRPLVTFINLQELNIHDVPLNDISDLTQMEVLKVLKISQSPVVGLEPMAGLTTLESLDLSNTGVEDLRPLEGLTNLKRLILSGTSIKRLRGLDTMTSLEELDIASTNVKSINEIEDLRNIKRLICFNTRINSRQIASFKESNPECEVRYY</sequence>
<evidence type="ECO:0000256" key="3">
    <source>
        <dbReference type="SAM" id="SignalP"/>
    </source>
</evidence>
<organism evidence="4 5">
    <name type="scientific">Echinicola pacifica</name>
    <dbReference type="NCBI Taxonomy" id="346377"/>
    <lineage>
        <taxon>Bacteria</taxon>
        <taxon>Pseudomonadati</taxon>
        <taxon>Bacteroidota</taxon>
        <taxon>Cytophagia</taxon>
        <taxon>Cytophagales</taxon>
        <taxon>Cyclobacteriaceae</taxon>
        <taxon>Echinicola</taxon>
    </lineage>
</organism>
<dbReference type="SUPFAM" id="SSF52058">
    <property type="entry name" value="L domain-like"/>
    <property type="match status" value="2"/>
</dbReference>
<dbReference type="InterPro" id="IPR050836">
    <property type="entry name" value="SDS22/Internalin_LRR"/>
</dbReference>
<dbReference type="InterPro" id="IPR001611">
    <property type="entry name" value="Leu-rich_rpt"/>
</dbReference>
<dbReference type="PANTHER" id="PTHR46652">
    <property type="entry name" value="LEUCINE-RICH REPEAT AND IQ DOMAIN-CONTAINING PROTEIN 1-RELATED"/>
    <property type="match status" value="1"/>
</dbReference>
<dbReference type="PROSITE" id="PS51450">
    <property type="entry name" value="LRR"/>
    <property type="match status" value="3"/>
</dbReference>
<evidence type="ECO:0000313" key="4">
    <source>
        <dbReference type="EMBL" id="GGZ15550.1"/>
    </source>
</evidence>
<dbReference type="Pfam" id="PF12799">
    <property type="entry name" value="LRR_4"/>
    <property type="match status" value="1"/>
</dbReference>
<name>A0A918PNC0_9BACT</name>
<feature type="chain" id="PRO_5037449231" description="Leucine-rich repeat (LRR) protein" evidence="3">
    <location>
        <begin position="23"/>
        <end position="815"/>
    </location>
</feature>
<dbReference type="Proteomes" id="UP000619457">
    <property type="component" value="Unassembled WGS sequence"/>
</dbReference>
<keyword evidence="3" id="KW-0732">Signal</keyword>
<dbReference type="Gene3D" id="3.80.10.10">
    <property type="entry name" value="Ribonuclease Inhibitor"/>
    <property type="match status" value="3"/>
</dbReference>